<proteinExistence type="predicted"/>
<dbReference type="Proteomes" id="UP000054217">
    <property type="component" value="Unassembled WGS sequence"/>
</dbReference>
<keyword evidence="3" id="KW-1185">Reference proteome</keyword>
<accession>A0A0C3P8M9</accession>
<dbReference type="InParanoid" id="A0A0C3P8M9"/>
<name>A0A0C3P8M9_PISTI</name>
<dbReference type="OrthoDB" id="2687833at2759"/>
<reference evidence="2 3" key="1">
    <citation type="submission" date="2014-04" db="EMBL/GenBank/DDBJ databases">
        <authorList>
            <consortium name="DOE Joint Genome Institute"/>
            <person name="Kuo A."/>
            <person name="Kohler A."/>
            <person name="Costa M.D."/>
            <person name="Nagy L.G."/>
            <person name="Floudas D."/>
            <person name="Copeland A."/>
            <person name="Barry K.W."/>
            <person name="Cichocki N."/>
            <person name="Veneault-Fourrey C."/>
            <person name="LaButti K."/>
            <person name="Lindquist E.A."/>
            <person name="Lipzen A."/>
            <person name="Lundell T."/>
            <person name="Morin E."/>
            <person name="Murat C."/>
            <person name="Sun H."/>
            <person name="Tunlid A."/>
            <person name="Henrissat B."/>
            <person name="Grigoriev I.V."/>
            <person name="Hibbett D.S."/>
            <person name="Martin F."/>
            <person name="Nordberg H.P."/>
            <person name="Cantor M.N."/>
            <person name="Hua S.X."/>
        </authorList>
    </citation>
    <scope>NUCLEOTIDE SEQUENCE [LARGE SCALE GENOMIC DNA]</scope>
    <source>
        <strain evidence="2 3">Marx 270</strain>
    </source>
</reference>
<evidence type="ECO:0000256" key="1">
    <source>
        <dbReference type="SAM" id="MobiDB-lite"/>
    </source>
</evidence>
<dbReference type="EMBL" id="KN831973">
    <property type="protein sequence ID" value="KIO04081.1"/>
    <property type="molecule type" value="Genomic_DNA"/>
</dbReference>
<gene>
    <name evidence="2" type="ORF">M404DRAFT_601504</name>
</gene>
<reference evidence="3" key="2">
    <citation type="submission" date="2015-01" db="EMBL/GenBank/DDBJ databases">
        <title>Evolutionary Origins and Diversification of the Mycorrhizal Mutualists.</title>
        <authorList>
            <consortium name="DOE Joint Genome Institute"/>
            <consortium name="Mycorrhizal Genomics Consortium"/>
            <person name="Kohler A."/>
            <person name="Kuo A."/>
            <person name="Nagy L.G."/>
            <person name="Floudas D."/>
            <person name="Copeland A."/>
            <person name="Barry K.W."/>
            <person name="Cichocki N."/>
            <person name="Veneault-Fourrey C."/>
            <person name="LaButti K."/>
            <person name="Lindquist E.A."/>
            <person name="Lipzen A."/>
            <person name="Lundell T."/>
            <person name="Morin E."/>
            <person name="Murat C."/>
            <person name="Riley R."/>
            <person name="Ohm R."/>
            <person name="Sun H."/>
            <person name="Tunlid A."/>
            <person name="Henrissat B."/>
            <person name="Grigoriev I.V."/>
            <person name="Hibbett D.S."/>
            <person name="Martin F."/>
        </authorList>
    </citation>
    <scope>NUCLEOTIDE SEQUENCE [LARGE SCALE GENOMIC DNA]</scope>
    <source>
        <strain evidence="3">Marx 270</strain>
    </source>
</reference>
<protein>
    <submittedName>
        <fullName evidence="2">Uncharacterized protein</fullName>
    </submittedName>
</protein>
<sequence length="154" mass="16973">MTSSRNSLPCGDLLSYGPSRQNTMPSPEGQSGPEHYHGPINPRNYALQGAVGNTYMRTKQNTPPPQPSSANQYAVCPPVPCGYPNSNRTITACRVPVNCASAPEHFRITHDVRDVNRSAYITCAWIGCNLSVLRNNLIRHIREVHLDHGRNTGH</sequence>
<evidence type="ECO:0000313" key="2">
    <source>
        <dbReference type="EMBL" id="KIO04081.1"/>
    </source>
</evidence>
<dbReference type="HOGENOM" id="CLU_141770_0_0_1"/>
<evidence type="ECO:0000313" key="3">
    <source>
        <dbReference type="Proteomes" id="UP000054217"/>
    </source>
</evidence>
<feature type="compositionally biased region" description="Polar residues" evidence="1">
    <location>
        <begin position="18"/>
        <end position="29"/>
    </location>
</feature>
<feature type="region of interest" description="Disordered" evidence="1">
    <location>
        <begin position="1"/>
        <end position="43"/>
    </location>
</feature>
<organism evidence="2 3">
    <name type="scientific">Pisolithus tinctorius Marx 270</name>
    <dbReference type="NCBI Taxonomy" id="870435"/>
    <lineage>
        <taxon>Eukaryota</taxon>
        <taxon>Fungi</taxon>
        <taxon>Dikarya</taxon>
        <taxon>Basidiomycota</taxon>
        <taxon>Agaricomycotina</taxon>
        <taxon>Agaricomycetes</taxon>
        <taxon>Agaricomycetidae</taxon>
        <taxon>Boletales</taxon>
        <taxon>Sclerodermatineae</taxon>
        <taxon>Pisolithaceae</taxon>
        <taxon>Pisolithus</taxon>
    </lineage>
</organism>
<dbReference type="AlphaFoldDB" id="A0A0C3P8M9"/>